<dbReference type="Gene3D" id="3.30.70.2860">
    <property type="match status" value="1"/>
</dbReference>
<dbReference type="STRING" id="1423731.FC81_GL000292"/>
<dbReference type="Pfam" id="PF00994">
    <property type="entry name" value="MoCF_biosynth"/>
    <property type="match status" value="1"/>
</dbReference>
<protein>
    <recommendedName>
        <fullName evidence="1">Putative competence-damage inducible protein</fullName>
    </recommendedName>
</protein>
<dbReference type="InterPro" id="IPR008136">
    <property type="entry name" value="CinA_C"/>
</dbReference>
<dbReference type="Gene3D" id="3.40.980.10">
    <property type="entry name" value="MoaB/Mog-like domain"/>
    <property type="match status" value="1"/>
</dbReference>
<dbReference type="EMBL" id="AZEF01000007">
    <property type="protein sequence ID" value="KRL03026.1"/>
    <property type="molecule type" value="Genomic_DNA"/>
</dbReference>
<dbReference type="InterPro" id="IPR050101">
    <property type="entry name" value="CinA"/>
</dbReference>
<dbReference type="SUPFAM" id="SSF53218">
    <property type="entry name" value="Molybdenum cofactor biosynthesis proteins"/>
    <property type="match status" value="1"/>
</dbReference>
<dbReference type="AlphaFoldDB" id="A0A0R1MD18"/>
<evidence type="ECO:0000256" key="1">
    <source>
        <dbReference type="HAMAP-Rule" id="MF_00226"/>
    </source>
</evidence>
<dbReference type="PANTHER" id="PTHR13939">
    <property type="entry name" value="NICOTINAMIDE-NUCLEOTIDE AMIDOHYDROLASE PNCC"/>
    <property type="match status" value="1"/>
</dbReference>
<dbReference type="PATRIC" id="fig|1423731.3.peg.302"/>
<feature type="domain" description="MoaB/Mog" evidence="2">
    <location>
        <begin position="9"/>
        <end position="176"/>
    </location>
</feature>
<keyword evidence="4" id="KW-1185">Reference proteome</keyword>
<dbReference type="InterPro" id="IPR041424">
    <property type="entry name" value="CinA_KH"/>
</dbReference>
<dbReference type="InterPro" id="IPR008135">
    <property type="entry name" value="Competence-induced_CinA"/>
</dbReference>
<dbReference type="NCBIfam" id="TIGR00200">
    <property type="entry name" value="cinA_nterm"/>
    <property type="match status" value="1"/>
</dbReference>
<evidence type="ECO:0000313" key="4">
    <source>
        <dbReference type="Proteomes" id="UP000051621"/>
    </source>
</evidence>
<gene>
    <name evidence="1" type="primary">cinA</name>
    <name evidence="3" type="ORF">FC81_GL000292</name>
</gene>
<dbReference type="Pfam" id="PF18146">
    <property type="entry name" value="CinA_KH"/>
    <property type="match status" value="1"/>
</dbReference>
<evidence type="ECO:0000259" key="2">
    <source>
        <dbReference type="SMART" id="SM00852"/>
    </source>
</evidence>
<proteinExistence type="inferred from homology"/>
<evidence type="ECO:0000313" key="3">
    <source>
        <dbReference type="EMBL" id="KRL03026.1"/>
    </source>
</evidence>
<dbReference type="HAMAP" id="MF_00226_B">
    <property type="entry name" value="CinA_B"/>
    <property type="match status" value="1"/>
</dbReference>
<reference evidence="3 4" key="1">
    <citation type="journal article" date="2015" name="Genome Announc.">
        <title>Expanding the biotechnology potential of lactobacilli through comparative genomics of 213 strains and associated genera.</title>
        <authorList>
            <person name="Sun Z."/>
            <person name="Harris H.M."/>
            <person name="McCann A."/>
            <person name="Guo C."/>
            <person name="Argimon S."/>
            <person name="Zhang W."/>
            <person name="Yang X."/>
            <person name="Jeffery I.B."/>
            <person name="Cooney J.C."/>
            <person name="Kagawa T.F."/>
            <person name="Liu W."/>
            <person name="Song Y."/>
            <person name="Salvetti E."/>
            <person name="Wrobel A."/>
            <person name="Rasinkangas P."/>
            <person name="Parkhill J."/>
            <person name="Rea M.C."/>
            <person name="O'Sullivan O."/>
            <person name="Ritari J."/>
            <person name="Douillard F.P."/>
            <person name="Paul Ross R."/>
            <person name="Yang R."/>
            <person name="Briner A.E."/>
            <person name="Felis G.E."/>
            <person name="de Vos W.M."/>
            <person name="Barrangou R."/>
            <person name="Klaenhammer T.R."/>
            <person name="Caufield P.W."/>
            <person name="Cui Y."/>
            <person name="Zhang H."/>
            <person name="O'Toole P.W."/>
        </authorList>
    </citation>
    <scope>NUCLEOTIDE SEQUENCE [LARGE SCALE GENOMIC DNA]</scope>
    <source>
        <strain evidence="3 4">DSM 19910</strain>
    </source>
</reference>
<dbReference type="Proteomes" id="UP000051621">
    <property type="component" value="Unassembled WGS sequence"/>
</dbReference>
<dbReference type="Gene3D" id="3.90.950.20">
    <property type="entry name" value="CinA-like"/>
    <property type="match status" value="1"/>
</dbReference>
<dbReference type="SMART" id="SM00852">
    <property type="entry name" value="MoCF_biosynth"/>
    <property type="match status" value="1"/>
</dbReference>
<dbReference type="NCBIfam" id="NF001813">
    <property type="entry name" value="PRK00549.1"/>
    <property type="match status" value="1"/>
</dbReference>
<dbReference type="NCBIfam" id="TIGR00199">
    <property type="entry name" value="PncC_domain"/>
    <property type="match status" value="1"/>
</dbReference>
<dbReference type="InterPro" id="IPR036425">
    <property type="entry name" value="MoaB/Mog-like_dom_sf"/>
</dbReference>
<organism evidence="3 4">
    <name type="scientific">Liquorilactobacillus capillatus DSM 19910</name>
    <dbReference type="NCBI Taxonomy" id="1423731"/>
    <lineage>
        <taxon>Bacteria</taxon>
        <taxon>Bacillati</taxon>
        <taxon>Bacillota</taxon>
        <taxon>Bacilli</taxon>
        <taxon>Lactobacillales</taxon>
        <taxon>Lactobacillaceae</taxon>
        <taxon>Liquorilactobacillus</taxon>
    </lineage>
</organism>
<dbReference type="InterPro" id="IPR001453">
    <property type="entry name" value="MoaB/Mog_dom"/>
</dbReference>
<dbReference type="InterPro" id="IPR036653">
    <property type="entry name" value="CinA-like_C"/>
</dbReference>
<dbReference type="PIRSF" id="PIRSF006728">
    <property type="entry name" value="CinA"/>
    <property type="match status" value="1"/>
</dbReference>
<dbReference type="PANTHER" id="PTHR13939:SF0">
    <property type="entry name" value="NMN AMIDOHYDROLASE-LIKE PROTEIN YFAY"/>
    <property type="match status" value="1"/>
</dbReference>
<comment type="caution">
    <text evidence="3">The sequence shown here is derived from an EMBL/GenBank/DDBJ whole genome shotgun (WGS) entry which is preliminary data.</text>
</comment>
<name>A0A0R1MD18_9LACO</name>
<comment type="similarity">
    <text evidence="1">Belongs to the CinA family.</text>
</comment>
<dbReference type="Pfam" id="PF02464">
    <property type="entry name" value="CinA"/>
    <property type="match status" value="1"/>
</dbReference>
<dbReference type="SUPFAM" id="SSF142433">
    <property type="entry name" value="CinA-like"/>
    <property type="match status" value="1"/>
</dbReference>
<sequence>MGGKKMHTEIIAVGTEILLGQIVNTNAAFIARRLAGMGIDVYHQTVVGDNQQRLTEVIEIAAKRNDLVILMGGLGSTPDDLTKQTVARFLGKNLVEDAAAMKKIINYYAASEKEMTANNRLQAQYIEGSTPLKNETGFAVGEYYQNENGCDFLLLPGPPSELQPMFTNFAQPLLHKQYNHENLLFSRVLRFFGIGESLLVTKISDLIDEQSNPTLAPYAKTSEVTLRLTASAVNEQTAKELLDKMEKKVCSRVGEYMYGYGDDNTLVATVVAKLMQENLSITAAESLTAGAFQAALGNVPGVSHIFPGGFVTYANNAKSSLLDIPADLIQRNGVVSETTAKWMAQKAKEKMKTDIGISFTGVAGPEALEGNEAGTVWIGLAFKEQPVQAELYHFARQRSLVRERSVLTGLDWIRRELLK</sequence>
<dbReference type="CDD" id="cd00885">
    <property type="entry name" value="cinA"/>
    <property type="match status" value="1"/>
</dbReference>
<accession>A0A0R1MD18</accession>